<name>A0ABS4W263_9PSEU</name>
<dbReference type="EMBL" id="JAGINU010000001">
    <property type="protein sequence ID" value="MBP2370292.1"/>
    <property type="molecule type" value="Genomic_DNA"/>
</dbReference>
<evidence type="ECO:0008006" key="4">
    <source>
        <dbReference type="Google" id="ProtNLM"/>
    </source>
</evidence>
<evidence type="ECO:0000313" key="2">
    <source>
        <dbReference type="EMBL" id="MBP2370292.1"/>
    </source>
</evidence>
<reference evidence="2 3" key="1">
    <citation type="submission" date="2021-03" db="EMBL/GenBank/DDBJ databases">
        <title>Sequencing the genomes of 1000 actinobacteria strains.</title>
        <authorList>
            <person name="Klenk H.-P."/>
        </authorList>
    </citation>
    <scope>NUCLEOTIDE SEQUENCE [LARGE SCALE GENOMIC DNA]</scope>
    <source>
        <strain evidence="2 3">DSM 45256</strain>
    </source>
</reference>
<protein>
    <recommendedName>
        <fullName evidence="4">Helix-turn-helix protein</fullName>
    </recommendedName>
</protein>
<gene>
    <name evidence="2" type="ORF">JOF36_005988</name>
</gene>
<dbReference type="Proteomes" id="UP001519295">
    <property type="component" value="Unassembled WGS sequence"/>
</dbReference>
<sequence length="167" mass="18491">MSTSEHQGPETRPRWWPWLSEQMTQQWGRVNRKRLAETAGFNRSITYDWEKGAVPNPGIVVAVADALKVNRVEALVAADLLNADEFRTYFSTGAERDLSDEALAAEVLRRMKSAGRGGTPDPEPDASDLDSYEQAPRHRTGEPVDTGRVRRRHDESSTSPGGQGSAD</sequence>
<accession>A0ABS4W263</accession>
<comment type="caution">
    <text evidence="2">The sequence shown here is derived from an EMBL/GenBank/DDBJ whole genome shotgun (WGS) entry which is preliminary data.</text>
</comment>
<dbReference type="RefSeq" id="WP_210033416.1">
    <property type="nucleotide sequence ID" value="NZ_JAGINU010000001.1"/>
</dbReference>
<proteinExistence type="predicted"/>
<feature type="region of interest" description="Disordered" evidence="1">
    <location>
        <begin position="109"/>
        <end position="167"/>
    </location>
</feature>
<feature type="compositionally biased region" description="Acidic residues" evidence="1">
    <location>
        <begin position="122"/>
        <end position="131"/>
    </location>
</feature>
<evidence type="ECO:0000313" key="3">
    <source>
        <dbReference type="Proteomes" id="UP001519295"/>
    </source>
</evidence>
<organism evidence="2 3">
    <name type="scientific">Pseudonocardia parietis</name>
    <dbReference type="NCBI Taxonomy" id="570936"/>
    <lineage>
        <taxon>Bacteria</taxon>
        <taxon>Bacillati</taxon>
        <taxon>Actinomycetota</taxon>
        <taxon>Actinomycetes</taxon>
        <taxon>Pseudonocardiales</taxon>
        <taxon>Pseudonocardiaceae</taxon>
        <taxon>Pseudonocardia</taxon>
    </lineage>
</organism>
<feature type="compositionally biased region" description="Basic and acidic residues" evidence="1">
    <location>
        <begin position="135"/>
        <end position="156"/>
    </location>
</feature>
<keyword evidence="3" id="KW-1185">Reference proteome</keyword>
<evidence type="ECO:0000256" key="1">
    <source>
        <dbReference type="SAM" id="MobiDB-lite"/>
    </source>
</evidence>